<accession>A0AAN8F084</accession>
<feature type="domain" description="Rhodopsin" evidence="7">
    <location>
        <begin position="33"/>
        <end position="237"/>
    </location>
</feature>
<dbReference type="AlphaFoldDB" id="A0AAN8F084"/>
<keyword evidence="4 6" id="KW-0472">Membrane</keyword>
<evidence type="ECO:0000256" key="4">
    <source>
        <dbReference type="ARBA" id="ARBA00023136"/>
    </source>
</evidence>
<comment type="subcellular location">
    <subcellularLocation>
        <location evidence="1">Membrane</location>
        <topology evidence="1">Multi-pass membrane protein</topology>
    </subcellularLocation>
</comment>
<protein>
    <recommendedName>
        <fullName evidence="7">Rhodopsin domain-containing protein</fullName>
    </recommendedName>
</protein>
<feature type="transmembrane region" description="Helical" evidence="6">
    <location>
        <begin position="132"/>
        <end position="160"/>
    </location>
</feature>
<keyword evidence="9" id="KW-1185">Reference proteome</keyword>
<feature type="transmembrane region" description="Helical" evidence="6">
    <location>
        <begin position="180"/>
        <end position="203"/>
    </location>
</feature>
<evidence type="ECO:0000256" key="5">
    <source>
        <dbReference type="ARBA" id="ARBA00038359"/>
    </source>
</evidence>
<evidence type="ECO:0000313" key="8">
    <source>
        <dbReference type="EMBL" id="KAK5954418.1"/>
    </source>
</evidence>
<comment type="similarity">
    <text evidence="5">Belongs to the SAT4 family.</text>
</comment>
<evidence type="ECO:0000256" key="3">
    <source>
        <dbReference type="ARBA" id="ARBA00022989"/>
    </source>
</evidence>
<organism evidence="8 9">
    <name type="scientific">Knufia fluminis</name>
    <dbReference type="NCBI Taxonomy" id="191047"/>
    <lineage>
        <taxon>Eukaryota</taxon>
        <taxon>Fungi</taxon>
        <taxon>Dikarya</taxon>
        <taxon>Ascomycota</taxon>
        <taxon>Pezizomycotina</taxon>
        <taxon>Eurotiomycetes</taxon>
        <taxon>Chaetothyriomycetidae</taxon>
        <taxon>Chaetothyriales</taxon>
        <taxon>Trichomeriaceae</taxon>
        <taxon>Knufia</taxon>
    </lineage>
</organism>
<evidence type="ECO:0000313" key="9">
    <source>
        <dbReference type="Proteomes" id="UP001316803"/>
    </source>
</evidence>
<dbReference type="InterPro" id="IPR049326">
    <property type="entry name" value="Rhodopsin_dom_fungi"/>
</dbReference>
<feature type="transmembrane region" description="Helical" evidence="6">
    <location>
        <begin position="240"/>
        <end position="265"/>
    </location>
</feature>
<dbReference type="PANTHER" id="PTHR33048">
    <property type="entry name" value="PTH11-LIKE INTEGRAL MEMBRANE PROTEIN (AFU_ORTHOLOGUE AFUA_5G11245)"/>
    <property type="match status" value="1"/>
</dbReference>
<proteinExistence type="inferred from homology"/>
<evidence type="ECO:0000259" key="7">
    <source>
        <dbReference type="Pfam" id="PF20684"/>
    </source>
</evidence>
<feature type="transmembrane region" description="Helical" evidence="6">
    <location>
        <begin position="13"/>
        <end position="32"/>
    </location>
</feature>
<comment type="caution">
    <text evidence="8">The sequence shown here is derived from an EMBL/GenBank/DDBJ whole genome shotgun (WGS) entry which is preliminary data.</text>
</comment>
<dbReference type="Proteomes" id="UP001316803">
    <property type="component" value="Unassembled WGS sequence"/>
</dbReference>
<dbReference type="PANTHER" id="PTHR33048:SF162">
    <property type="entry name" value="SATRATOXIN BIOSYNTHESIS SC1 CLUSTER PROTEIN 4"/>
    <property type="match status" value="1"/>
</dbReference>
<evidence type="ECO:0000256" key="6">
    <source>
        <dbReference type="SAM" id="Phobius"/>
    </source>
</evidence>
<feature type="transmembrane region" description="Helical" evidence="6">
    <location>
        <begin position="215"/>
        <end position="234"/>
    </location>
</feature>
<sequence length="470" mass="52694">MARTENVPSPPSATLRGVAITTIIVTSIVFFGRCAMSIRRWKGLGIEDCCLVLAFAFYLAITILYLVVYPPIMRIENVAVTGMYAQINDDALQIKRTFFANTMMLWCCLWSVKFAFMALYYKLVQGFRTYLIMWWVLIGFIIATLIGCVVTEFLMCFPFTDGFTLGKWSGERAQLWSGINLFYSYTADVLTDILIMVLPLRLLSRKLQRSFREKMAVGALLSVGVVNIVIATVRETSKSARLALFGIIEGSITVMVGCAPGLYVAGKDYQKSRVGTARSGYASNYPRGNIYVSKGYDVSGYTKQGSAYDVSTNDSNVGNRPGRKDEIEMKVTPIRRTSSEQDLIDAQRIHAVTTPAYQDAVNGLNEWTLLRLSTRLHRRRLVSHAATLILDRKYRQPPALTVPALHAYSMSIDGTIRPILGSYLSDTTMYRSIAVISEEDRTAYIQRGMIEEQDLVWSPRASEQADMGDR</sequence>
<keyword evidence="3 6" id="KW-1133">Transmembrane helix</keyword>
<evidence type="ECO:0000256" key="2">
    <source>
        <dbReference type="ARBA" id="ARBA00022692"/>
    </source>
</evidence>
<dbReference type="InterPro" id="IPR052337">
    <property type="entry name" value="SAT4-like"/>
</dbReference>
<evidence type="ECO:0000256" key="1">
    <source>
        <dbReference type="ARBA" id="ARBA00004141"/>
    </source>
</evidence>
<dbReference type="GO" id="GO:0016020">
    <property type="term" value="C:membrane"/>
    <property type="evidence" value="ECO:0007669"/>
    <property type="project" value="UniProtKB-SubCell"/>
</dbReference>
<dbReference type="EMBL" id="JAKLMC020000008">
    <property type="protein sequence ID" value="KAK5954418.1"/>
    <property type="molecule type" value="Genomic_DNA"/>
</dbReference>
<keyword evidence="2 6" id="KW-0812">Transmembrane</keyword>
<name>A0AAN8F084_9EURO</name>
<feature type="transmembrane region" description="Helical" evidence="6">
    <location>
        <begin position="98"/>
        <end position="120"/>
    </location>
</feature>
<reference evidence="8 9" key="1">
    <citation type="submission" date="2022-12" db="EMBL/GenBank/DDBJ databases">
        <title>Genomic features and morphological characterization of a novel Knufia sp. strain isolated from spacecraft assembly facility.</title>
        <authorList>
            <person name="Teixeira M."/>
            <person name="Chander A.M."/>
            <person name="Stajich J.E."/>
            <person name="Venkateswaran K."/>
        </authorList>
    </citation>
    <scope>NUCLEOTIDE SEQUENCE [LARGE SCALE GENOMIC DNA]</scope>
    <source>
        <strain evidence="8 9">FJI-L2-BK-P2</strain>
    </source>
</reference>
<gene>
    <name evidence="8" type="ORF">OHC33_004140</name>
</gene>
<feature type="transmembrane region" description="Helical" evidence="6">
    <location>
        <begin position="44"/>
        <end position="68"/>
    </location>
</feature>
<dbReference type="Pfam" id="PF20684">
    <property type="entry name" value="Fung_rhodopsin"/>
    <property type="match status" value="1"/>
</dbReference>